<dbReference type="EMBL" id="JAINUF010000005">
    <property type="protein sequence ID" value="KAJ8361251.1"/>
    <property type="molecule type" value="Genomic_DNA"/>
</dbReference>
<accession>A0A9Q1FLS0</accession>
<dbReference type="Proteomes" id="UP001152622">
    <property type="component" value="Chromosome 5"/>
</dbReference>
<dbReference type="AlphaFoldDB" id="A0A9Q1FLS0"/>
<feature type="signal peptide" evidence="1">
    <location>
        <begin position="1"/>
        <end position="18"/>
    </location>
</feature>
<name>A0A9Q1FLS0_SYNKA</name>
<sequence>MFILFTVLPGALLKACDGSPGLWSSSTAPGVCCGAAAGGFIRASLLREGVSRRPPVKLQKEAALSACVAWRDAAHVTPSGQAALENASVTCAVSR</sequence>
<protein>
    <recommendedName>
        <fullName evidence="4">Secreted protein</fullName>
    </recommendedName>
</protein>
<proteinExistence type="predicted"/>
<evidence type="ECO:0000313" key="2">
    <source>
        <dbReference type="EMBL" id="KAJ8361251.1"/>
    </source>
</evidence>
<evidence type="ECO:0000256" key="1">
    <source>
        <dbReference type="SAM" id="SignalP"/>
    </source>
</evidence>
<keyword evidence="1" id="KW-0732">Signal</keyword>
<gene>
    <name evidence="2" type="ORF">SKAU_G00177760</name>
</gene>
<feature type="chain" id="PRO_5040401790" description="Secreted protein" evidence="1">
    <location>
        <begin position="19"/>
        <end position="95"/>
    </location>
</feature>
<keyword evidence="3" id="KW-1185">Reference proteome</keyword>
<evidence type="ECO:0008006" key="4">
    <source>
        <dbReference type="Google" id="ProtNLM"/>
    </source>
</evidence>
<evidence type="ECO:0000313" key="3">
    <source>
        <dbReference type="Proteomes" id="UP001152622"/>
    </source>
</evidence>
<reference evidence="2" key="1">
    <citation type="journal article" date="2023" name="Science">
        <title>Genome structures resolve the early diversification of teleost fishes.</title>
        <authorList>
            <person name="Parey E."/>
            <person name="Louis A."/>
            <person name="Montfort J."/>
            <person name="Bouchez O."/>
            <person name="Roques C."/>
            <person name="Iampietro C."/>
            <person name="Lluch J."/>
            <person name="Castinel A."/>
            <person name="Donnadieu C."/>
            <person name="Desvignes T."/>
            <person name="Floi Bucao C."/>
            <person name="Jouanno E."/>
            <person name="Wen M."/>
            <person name="Mejri S."/>
            <person name="Dirks R."/>
            <person name="Jansen H."/>
            <person name="Henkel C."/>
            <person name="Chen W.J."/>
            <person name="Zahm M."/>
            <person name="Cabau C."/>
            <person name="Klopp C."/>
            <person name="Thompson A.W."/>
            <person name="Robinson-Rechavi M."/>
            <person name="Braasch I."/>
            <person name="Lecointre G."/>
            <person name="Bobe J."/>
            <person name="Postlethwait J.H."/>
            <person name="Berthelot C."/>
            <person name="Roest Crollius H."/>
            <person name="Guiguen Y."/>
        </authorList>
    </citation>
    <scope>NUCLEOTIDE SEQUENCE</scope>
    <source>
        <strain evidence="2">WJC10195</strain>
    </source>
</reference>
<organism evidence="2 3">
    <name type="scientific">Synaphobranchus kaupii</name>
    <name type="common">Kaup's arrowtooth eel</name>
    <dbReference type="NCBI Taxonomy" id="118154"/>
    <lineage>
        <taxon>Eukaryota</taxon>
        <taxon>Metazoa</taxon>
        <taxon>Chordata</taxon>
        <taxon>Craniata</taxon>
        <taxon>Vertebrata</taxon>
        <taxon>Euteleostomi</taxon>
        <taxon>Actinopterygii</taxon>
        <taxon>Neopterygii</taxon>
        <taxon>Teleostei</taxon>
        <taxon>Anguilliformes</taxon>
        <taxon>Synaphobranchidae</taxon>
        <taxon>Synaphobranchus</taxon>
    </lineage>
</organism>
<comment type="caution">
    <text evidence="2">The sequence shown here is derived from an EMBL/GenBank/DDBJ whole genome shotgun (WGS) entry which is preliminary data.</text>
</comment>